<organism evidence="2 3">
    <name type="scientific">Cochliobolus sativus</name>
    <name type="common">Common root rot and spot blotch fungus</name>
    <name type="synonym">Bipolaris sorokiniana</name>
    <dbReference type="NCBI Taxonomy" id="45130"/>
    <lineage>
        <taxon>Eukaryota</taxon>
        <taxon>Fungi</taxon>
        <taxon>Dikarya</taxon>
        <taxon>Ascomycota</taxon>
        <taxon>Pezizomycotina</taxon>
        <taxon>Dothideomycetes</taxon>
        <taxon>Pleosporomycetidae</taxon>
        <taxon>Pleosporales</taxon>
        <taxon>Pleosporineae</taxon>
        <taxon>Pleosporaceae</taxon>
        <taxon>Bipolaris</taxon>
    </lineage>
</organism>
<evidence type="ECO:0000256" key="1">
    <source>
        <dbReference type="SAM" id="MobiDB-lite"/>
    </source>
</evidence>
<protein>
    <submittedName>
        <fullName evidence="2">Uncharacterized protein</fullName>
    </submittedName>
</protein>
<dbReference type="Proteomes" id="UP000624244">
    <property type="component" value="Unassembled WGS sequence"/>
</dbReference>
<feature type="region of interest" description="Disordered" evidence="1">
    <location>
        <begin position="28"/>
        <end position="49"/>
    </location>
</feature>
<name>A0A8H5ZH05_COCSA</name>
<comment type="caution">
    <text evidence="2">The sequence shown here is derived from an EMBL/GenBank/DDBJ whole genome shotgun (WGS) entry which is preliminary data.</text>
</comment>
<dbReference type="AlphaFoldDB" id="A0A8H5ZH05"/>
<proteinExistence type="predicted"/>
<sequence>MDISYKVDASLRLKYVYYLGEGEGTKRAKKEEKALSTQGAKKRGRKPKSSAKVLVEEVAGVGANLQGEGEEADALMRIKSMPRLRQPEKGLLWKAPVAKMY</sequence>
<accession>A0A8H5ZH05</accession>
<gene>
    <name evidence="2" type="ORF">GGP41_010117</name>
</gene>
<reference evidence="2" key="1">
    <citation type="submission" date="2019-11" db="EMBL/GenBank/DDBJ databases">
        <title>Bipolaris sorokiniana Genome sequencing.</title>
        <authorList>
            <person name="Wang H."/>
        </authorList>
    </citation>
    <scope>NUCLEOTIDE SEQUENCE</scope>
</reference>
<evidence type="ECO:0000313" key="2">
    <source>
        <dbReference type="EMBL" id="KAF5849040.1"/>
    </source>
</evidence>
<evidence type="ECO:0000313" key="3">
    <source>
        <dbReference type="Proteomes" id="UP000624244"/>
    </source>
</evidence>
<feature type="compositionally biased region" description="Basic residues" evidence="1">
    <location>
        <begin position="40"/>
        <end position="49"/>
    </location>
</feature>
<dbReference type="EMBL" id="WNKQ01000010">
    <property type="protein sequence ID" value="KAF5849040.1"/>
    <property type="molecule type" value="Genomic_DNA"/>
</dbReference>